<keyword evidence="4" id="KW-0677">Repeat</keyword>
<evidence type="ECO:0000256" key="8">
    <source>
        <dbReference type="PROSITE-ProRule" id="PRU00221"/>
    </source>
</evidence>
<evidence type="ECO:0000256" key="4">
    <source>
        <dbReference type="ARBA" id="ARBA00022737"/>
    </source>
</evidence>
<evidence type="ECO:0000256" key="1">
    <source>
        <dbReference type="ARBA" id="ARBA00004430"/>
    </source>
</evidence>
<evidence type="ECO:0000313" key="11">
    <source>
        <dbReference type="EMBL" id="CAK0841779.1"/>
    </source>
</evidence>
<evidence type="ECO:0000256" key="9">
    <source>
        <dbReference type="SAM" id="Coils"/>
    </source>
</evidence>
<evidence type="ECO:0000313" key="12">
    <source>
        <dbReference type="Proteomes" id="UP001189429"/>
    </source>
</evidence>
<feature type="region of interest" description="Disordered" evidence="10">
    <location>
        <begin position="1676"/>
        <end position="1696"/>
    </location>
</feature>
<keyword evidence="6" id="KW-0206">Cytoskeleton</keyword>
<evidence type="ECO:0000256" key="10">
    <source>
        <dbReference type="SAM" id="MobiDB-lite"/>
    </source>
</evidence>
<feature type="compositionally biased region" description="Polar residues" evidence="10">
    <location>
        <begin position="1225"/>
        <end position="1235"/>
    </location>
</feature>
<evidence type="ECO:0000256" key="5">
    <source>
        <dbReference type="ARBA" id="ARBA00023054"/>
    </source>
</evidence>
<feature type="repeat" description="WD" evidence="8">
    <location>
        <begin position="663"/>
        <end position="704"/>
    </location>
</feature>
<feature type="coiled-coil region" evidence="9">
    <location>
        <begin position="1054"/>
        <end position="1081"/>
    </location>
</feature>
<accession>A0ABN9T9H6</accession>
<feature type="region of interest" description="Disordered" evidence="10">
    <location>
        <begin position="107"/>
        <end position="148"/>
    </location>
</feature>
<feature type="region of interest" description="Disordered" evidence="10">
    <location>
        <begin position="770"/>
        <end position="834"/>
    </location>
</feature>
<reference evidence="11" key="1">
    <citation type="submission" date="2023-10" db="EMBL/GenBank/DDBJ databases">
        <authorList>
            <person name="Chen Y."/>
            <person name="Shah S."/>
            <person name="Dougan E. K."/>
            <person name="Thang M."/>
            <person name="Chan C."/>
        </authorList>
    </citation>
    <scope>NUCLEOTIDE SEQUENCE [LARGE SCALE GENOMIC DNA]</scope>
</reference>
<dbReference type="PROSITE" id="PS50082">
    <property type="entry name" value="WD_REPEATS_2"/>
    <property type="match status" value="2"/>
</dbReference>
<dbReference type="InterPro" id="IPR015943">
    <property type="entry name" value="WD40/YVTN_repeat-like_dom_sf"/>
</dbReference>
<feature type="coiled-coil region" evidence="9">
    <location>
        <begin position="2630"/>
        <end position="2657"/>
    </location>
</feature>
<keyword evidence="7" id="KW-0966">Cell projection</keyword>
<feature type="compositionally biased region" description="Acidic residues" evidence="10">
    <location>
        <begin position="815"/>
        <end position="834"/>
    </location>
</feature>
<feature type="region of interest" description="Disordered" evidence="10">
    <location>
        <begin position="1396"/>
        <end position="1485"/>
    </location>
</feature>
<evidence type="ECO:0000256" key="2">
    <source>
        <dbReference type="ARBA" id="ARBA00022490"/>
    </source>
</evidence>
<dbReference type="SUPFAM" id="SSF50978">
    <property type="entry name" value="WD40 repeat-like"/>
    <property type="match status" value="2"/>
</dbReference>
<dbReference type="InterPro" id="IPR011047">
    <property type="entry name" value="Quinoprotein_ADH-like_sf"/>
</dbReference>
<evidence type="ECO:0008006" key="13">
    <source>
        <dbReference type="Google" id="ProtNLM"/>
    </source>
</evidence>
<comment type="subcellular location">
    <subcellularLocation>
        <location evidence="1">Cytoplasm</location>
        <location evidence="1">Cytoskeleton</location>
        <location evidence="1">Cilium axoneme</location>
    </subcellularLocation>
</comment>
<comment type="caution">
    <text evidence="11">The sequence shown here is derived from an EMBL/GenBank/DDBJ whole genome shotgun (WGS) entry which is preliminary data.</text>
</comment>
<sequence length="2739" mass="296547">MSGEAAADDASARPDGGAGEVADAGAEAAPTAEAVPADAGAEAAPAAEAVAADADAEAAPAAAAAGGDAGAEAAPEAEAVAAEAGAEAAPVAGVAAAALALKVTAPQEAGEGAPPPSLPGDPGARASASDAEGSPKGEDGGGSKSTMLFRSSSKLVIQELRKRRTQTIESQNATDDAADKVESEDSKWRMPVDFFYDDAAAELQPIVSHSELPREGASTVRFLGFDFNQHYNLVWVSEREFAYITGHVVCTVDVNTGESRQLHARDSGGIGAIALSPDGNFLAVAEKSLLPGIPPHVYIYATRSYRLYRILRKGTEKGYASVEFSPHNRTHLAALGCAPDYLLSVWDWTNERLLLKCKAYGQDVFSIRWGQFPGTLVSTGTGHIRFWKMATTFTGLKLQGDLGKFGATELSDIVAFVELPDGKVVTGSEYGSLLLWEGVFVKVELMRLDEDKPNGIGAQTHTGSVEVIMHDPETNCVVSGGEDGYLRWWPIDEIDDAEADYDAGILEYGISMKREVRIPPEGSSEGFTQPAHIQHVASGQGGRTWLVQDVRNGVVWRYDRASGECFAVVQAHAKQVTGALYLDTFPGLAVSSGMDGTLRAFNVSVERDNMLFLDRRSGGGISCLVAAPESVDAERRTVLAGYMDGTIRVFSVCRDGFVLIQALKPHNSMVRRLEYSPDGRFVASLGVDNTVFCFEVRGGEEHAAPIGFVQVPSQVNHLSWHALQGRTVLSLEDGSLVEMVVPSMSAVDTTETYAIEVLYRAVQPDVPDLAEEDAKRAKAEQDAAEAADGQADGAEAEDGEPEPAGDEAAPPDPDQAGEEAKEEEDEDGGGGGEAEEVTAMSRAVYLGDKLVFVGTGKYSGALWELLPLSEELVSSAEQPVGKQEPGPAAARPLARLPKGVSVTHLSISPSSRFVFVGYSDGRCWAIPLANPSLYIQFSPADNTTGAITSISADAEEQVLIVGGGDGSLSTVTLNSTELLEFAEAKAAGEELDMGEVKERMEDMMPDVPQGEPHEWDLPTVEISAVTTHAALDIVDAGYYSIQDMKLKSEQDSAKAAADQQKERVRERILEVRQDLEDVMAKNASNPIGRLSPEELIIDQEYIAHLQNQMEVKVEEVNTELAWSVEFHERGVQKLKDHFLGQLDFERVEVFGFQSPHRVSTFRCLSMSEFLQASLEKLHELIFAADRDSDDEGVGADGSPHGIARGNSMQLGGSDEGGLSEEMSSTRAKGQTTGAQQKEARRQLRIARREQMQELERAKPPDSYEDPRDVEAIARAEATLGNYLLKTSDSYQVPENQRMNAEKKRRQMFLLEESMHAIRTEFNLRVLALRDFRQQVASEVRRDAEALREIDQQLGQESPWLEGLLDKDPAAPPEFPERRFDFGDAELREFGRRLAGGAEAGEEAAAEAEARGPPSEEGQEGAAVDSEEEEEDEDEELEDEEDEASGEDGAGGEEEAGRRARRRGGGAAQRATPSGRGAKDAAEVPSARPAAAAVSGRAALAARRVARLALRAGLLRGAAGGLGRAVASEMEALGAAARLKGTAGAPRDPQQSSRSMHAGGGGMLVVETPDAAFLGQLGVSMDIAGPLLTRRHKSHMKALGAPGRGGSAWKRALTKTTTNLLEAEAIRTTDPGRIEKILAAYVHTVYFNERVPIASRREVVREALDAWAQGRRGRSLTRRGERLAAASPDEPDPPARTELEQRAAWERDRADAVIVLEMFDGAGLHGAWGALDREIGVESAPANTALPWALALNGGALAQVGADGAARPRLGTGSAGAAETAAATSTGAPSCREQRASELQAAAASNPLGWFSLGGEIVSALISACPPGCPLGGLASADQGLRREDEATLAACAAPLEQAAREAALRAGTAAAWRPRLADLRGRAPPPAPVGQTADAARRLFPATAALGWRLHMVTESPAARLPRESDYWRGISIPPCEREINVHRRRQLVRELRPECDHALTAANRRQPGAQIHLAGDLNPGEGAAEAMSAALAQRKLHRKVLESVATRASGRGLDVVIGPRGSLRGPAQVRNGTQSREVGCTGDLCQACYTGRGDAGQFRFVSDAGQRHAASATAAGAAFDALRGELVARRAGDAGLAQPMQQLSDRLGAGRPGIAARHRLLALAQNSPTAAATALKAPPGSRRALLRSYMRGPEREGKVRARAGQRLAKSLARTKRRAQCRGLLLHSAHLCALDSLLALTALPLCLCQVPTMWPVRDICRKRKGGRARIDNSGCSAQLTAGLPARLWHDRGQLEEHIRQVIDTFNNAVASIEKEKAKLDSDLKNADMKLLVLYEELLTLNELEEKDEALLKKATKCRQDKTSIMHQIKECQDQLGDKKTEIEQWHSEEQSLEADFSELVGENTQFHAALLKIYKKKVKRSKRKKGAGEEEDFDEDEDEEEEESDMESEEDEDEMDDEGPPQGCDVQIYESVIELREKRLDMEDALQEIQRAVDELKKTHKTLLESERRIDKEQKQTDFEIQQFQTDKQRKLNQVEIVFALRLSQVQCLDAPADGDEAPERLPAELERHVVFTHEGLHRLMSRIEELHQEIKDVKGGHRQLQRDFQAQKKEKNQVLKHIEELQGKYQDIQMLKFGQTVDLDLIERSAPNNWVLELQGKAREVEGENTEKLTQWQKKIEKQKKELAKVTADNTSLMEQIVSMGYSQMQLDAALNARIANVTVNDNEPLIEMRELERERLKDLLVLQQKEIATLQAEIGLFRKKGGHIYTTVTGNRAPAAV</sequence>
<dbReference type="SUPFAM" id="SSF50998">
    <property type="entry name" value="Quinoprotein alcohol dehydrogenase-like"/>
    <property type="match status" value="1"/>
</dbReference>
<feature type="region of interest" description="Disordered" evidence="10">
    <location>
        <begin position="2384"/>
        <end position="2424"/>
    </location>
</feature>
<feature type="compositionally biased region" description="Basic and acidic residues" evidence="10">
    <location>
        <begin position="772"/>
        <end position="781"/>
    </location>
</feature>
<dbReference type="InterPro" id="IPR001680">
    <property type="entry name" value="WD40_rpt"/>
</dbReference>
<keyword evidence="2" id="KW-0963">Cytoplasm</keyword>
<evidence type="ECO:0000256" key="6">
    <source>
        <dbReference type="ARBA" id="ARBA00023212"/>
    </source>
</evidence>
<keyword evidence="5 9" id="KW-0175">Coiled coil</keyword>
<feature type="compositionally biased region" description="Basic and acidic residues" evidence="10">
    <location>
        <begin position="1363"/>
        <end position="1379"/>
    </location>
</feature>
<dbReference type="SMART" id="SM00320">
    <property type="entry name" value="WD40"/>
    <property type="match status" value="8"/>
</dbReference>
<feature type="compositionally biased region" description="Acidic residues" evidence="10">
    <location>
        <begin position="794"/>
        <end position="805"/>
    </location>
</feature>
<organism evidence="11 12">
    <name type="scientific">Prorocentrum cordatum</name>
    <dbReference type="NCBI Taxonomy" id="2364126"/>
    <lineage>
        <taxon>Eukaryota</taxon>
        <taxon>Sar</taxon>
        <taxon>Alveolata</taxon>
        <taxon>Dinophyceae</taxon>
        <taxon>Prorocentrales</taxon>
        <taxon>Prorocentraceae</taxon>
        <taxon>Prorocentrum</taxon>
    </lineage>
</organism>
<feature type="region of interest" description="Disordered" evidence="10">
    <location>
        <begin position="1188"/>
        <end position="1241"/>
    </location>
</feature>
<dbReference type="EMBL" id="CAUYUJ010014482">
    <property type="protein sequence ID" value="CAK0841779.1"/>
    <property type="molecule type" value="Genomic_DNA"/>
</dbReference>
<feature type="compositionally biased region" description="Acidic residues" evidence="10">
    <location>
        <begin position="1424"/>
        <end position="1453"/>
    </location>
</feature>
<dbReference type="Pfam" id="PF00400">
    <property type="entry name" value="WD40"/>
    <property type="match status" value="1"/>
</dbReference>
<feature type="compositionally biased region" description="Acidic residues" evidence="10">
    <location>
        <begin position="2389"/>
        <end position="2419"/>
    </location>
</feature>
<feature type="compositionally biased region" description="Low complexity" evidence="10">
    <location>
        <begin position="784"/>
        <end position="793"/>
    </location>
</feature>
<name>A0ABN9T9H6_9DINO</name>
<dbReference type="InterPro" id="IPR036322">
    <property type="entry name" value="WD40_repeat_dom_sf"/>
</dbReference>
<feature type="coiled-coil region" evidence="9">
    <location>
        <begin position="2544"/>
        <end position="2585"/>
    </location>
</feature>
<feature type="region of interest" description="Disordered" evidence="10">
    <location>
        <begin position="1539"/>
        <end position="1560"/>
    </location>
</feature>
<protein>
    <recommendedName>
        <fullName evidence="13">Cilia- and flagella-associated protein 44</fullName>
    </recommendedName>
</protein>
<keyword evidence="3 8" id="KW-0853">WD repeat</keyword>
<feature type="region of interest" description="Disordered" evidence="10">
    <location>
        <begin position="163"/>
        <end position="182"/>
    </location>
</feature>
<dbReference type="Pfam" id="PF25828">
    <property type="entry name" value="CC_Cfap43"/>
    <property type="match status" value="1"/>
</dbReference>
<feature type="coiled-coil region" evidence="9">
    <location>
        <begin position="2262"/>
        <end position="2348"/>
    </location>
</feature>
<gene>
    <name evidence="11" type="ORF">PCOR1329_LOCUS36896</name>
</gene>
<dbReference type="PANTHER" id="PTHR14885">
    <property type="entry name" value="CILIA- AND FLAGELLA-ASSOCIATED PROTEIN 43-RELATED"/>
    <property type="match status" value="1"/>
</dbReference>
<feature type="coiled-coil region" evidence="9">
    <location>
        <begin position="2432"/>
        <end position="2476"/>
    </location>
</feature>
<proteinExistence type="predicted"/>
<feature type="compositionally biased region" description="Low complexity" evidence="10">
    <location>
        <begin position="1410"/>
        <end position="1423"/>
    </location>
</feature>
<feature type="region of interest" description="Disordered" evidence="10">
    <location>
        <begin position="1357"/>
        <end position="1379"/>
    </location>
</feature>
<evidence type="ECO:0000256" key="3">
    <source>
        <dbReference type="ARBA" id="ARBA00022574"/>
    </source>
</evidence>
<dbReference type="Gene3D" id="2.130.10.10">
    <property type="entry name" value="YVTN repeat-like/Quinoprotein amine dehydrogenase"/>
    <property type="match status" value="3"/>
</dbReference>
<feature type="repeat" description="WD" evidence="8">
    <location>
        <begin position="458"/>
        <end position="499"/>
    </location>
</feature>
<keyword evidence="12" id="KW-1185">Reference proteome</keyword>
<dbReference type="PANTHER" id="PTHR14885:SF3">
    <property type="entry name" value="CILIA- AND FLAGELLA-ASSOCIATED PROTEIN 44"/>
    <property type="match status" value="1"/>
</dbReference>
<feature type="region of interest" description="Disordered" evidence="10">
    <location>
        <begin position="1"/>
        <end position="81"/>
    </location>
</feature>
<dbReference type="Proteomes" id="UP001189429">
    <property type="component" value="Unassembled WGS sequence"/>
</dbReference>
<evidence type="ECO:0000256" key="7">
    <source>
        <dbReference type="ARBA" id="ARBA00023273"/>
    </source>
</evidence>
<feature type="compositionally biased region" description="Low complexity" evidence="10">
    <location>
        <begin position="20"/>
        <end position="81"/>
    </location>
</feature>